<dbReference type="EMBL" id="CAJB01000040">
    <property type="protein sequence ID" value="CCH76589.1"/>
    <property type="molecule type" value="Genomic_DNA"/>
</dbReference>
<evidence type="ECO:0000313" key="1">
    <source>
        <dbReference type="EMBL" id="CCH76589.1"/>
    </source>
</evidence>
<accession>A0A077LX79</accession>
<name>A0A077LX79_9MICO</name>
<dbReference type="SUPFAM" id="SSF100950">
    <property type="entry name" value="NagB/RpiA/CoA transferase-like"/>
    <property type="match status" value="1"/>
</dbReference>
<dbReference type="InterPro" id="IPR024185">
    <property type="entry name" value="FTHF_cligase-like_sf"/>
</dbReference>
<organism evidence="1 2">
    <name type="scientific">Nostocoides japonicum T1-X7</name>
    <dbReference type="NCBI Taxonomy" id="1194083"/>
    <lineage>
        <taxon>Bacteria</taxon>
        <taxon>Bacillati</taxon>
        <taxon>Actinomycetota</taxon>
        <taxon>Actinomycetes</taxon>
        <taxon>Micrococcales</taxon>
        <taxon>Intrasporangiaceae</taxon>
        <taxon>Nostocoides</taxon>
    </lineage>
</organism>
<dbReference type="Pfam" id="PF01812">
    <property type="entry name" value="5-FTHF_cyc-lig"/>
    <property type="match status" value="1"/>
</dbReference>
<sequence length="159" mass="16668">MAADAEALATRGLALVANRGLGPGATVTLYESWAGEPPTPALLDALRAHGIRVLLPITLPDLDLDWFDAADPERRPLGLDAVARTDLALVPGLAVDTGGTRMGQGGGCYDKAIPRLRPGTEVVVLLHPGEYGHAPLPREPHDALVDGVLTAEGYTAIRR</sequence>
<dbReference type="Proteomes" id="UP000035721">
    <property type="component" value="Unassembled WGS sequence"/>
</dbReference>
<proteinExistence type="predicted"/>
<keyword evidence="1" id="KW-0436">Ligase</keyword>
<keyword evidence="2" id="KW-1185">Reference proteome</keyword>
<dbReference type="InterPro" id="IPR037171">
    <property type="entry name" value="NagB/RpiA_transferase-like"/>
</dbReference>
<gene>
    <name evidence="1" type="ORF">BN12_1340006</name>
</gene>
<comment type="caution">
    <text evidence="1">The sequence shown here is derived from an EMBL/GenBank/DDBJ whole genome shotgun (WGS) entry which is preliminary data.</text>
</comment>
<protein>
    <submittedName>
        <fullName evidence="1">Putative ligase</fullName>
    </submittedName>
</protein>
<dbReference type="STRING" id="1194083.BN12_1340006"/>
<reference evidence="1 2" key="1">
    <citation type="journal article" date="2013" name="ISME J.">
        <title>A metabolic model for members of the genus Tetrasphaera involved in enhanced biological phosphorus removal.</title>
        <authorList>
            <person name="Kristiansen R."/>
            <person name="Nguyen H.T.T."/>
            <person name="Saunders A.M."/>
            <person name="Nielsen J.L."/>
            <person name="Wimmer R."/>
            <person name="Le V.Q."/>
            <person name="McIlroy S.J."/>
            <person name="Petrovski S."/>
            <person name="Seviour R.J."/>
            <person name="Calteau A."/>
            <person name="Nielsen K.L."/>
            <person name="Nielsen P.H."/>
        </authorList>
    </citation>
    <scope>NUCLEOTIDE SEQUENCE [LARGE SCALE GENOMIC DNA]</scope>
    <source>
        <strain evidence="1 2">T1-X7</strain>
    </source>
</reference>
<dbReference type="GO" id="GO:0016874">
    <property type="term" value="F:ligase activity"/>
    <property type="evidence" value="ECO:0007669"/>
    <property type="project" value="UniProtKB-KW"/>
</dbReference>
<dbReference type="InterPro" id="IPR002698">
    <property type="entry name" value="FTHF_cligase"/>
</dbReference>
<dbReference type="Gene3D" id="3.40.50.10420">
    <property type="entry name" value="NagB/RpiA/CoA transferase-like"/>
    <property type="match status" value="1"/>
</dbReference>
<dbReference type="AlphaFoldDB" id="A0A077LX79"/>
<evidence type="ECO:0000313" key="2">
    <source>
        <dbReference type="Proteomes" id="UP000035721"/>
    </source>
</evidence>